<evidence type="ECO:0000313" key="2">
    <source>
        <dbReference type="Proteomes" id="UP001597568"/>
    </source>
</evidence>
<organism evidence="1 2">
    <name type="scientific">Kurthia populi</name>
    <dbReference type="NCBI Taxonomy" id="1562132"/>
    <lineage>
        <taxon>Bacteria</taxon>
        <taxon>Bacillati</taxon>
        <taxon>Bacillota</taxon>
        <taxon>Bacilli</taxon>
        <taxon>Bacillales</taxon>
        <taxon>Caryophanaceae</taxon>
        <taxon>Kurthia</taxon>
    </lineage>
</organism>
<keyword evidence="2" id="KW-1185">Reference proteome</keyword>
<dbReference type="Proteomes" id="UP001597568">
    <property type="component" value="Unassembled WGS sequence"/>
</dbReference>
<dbReference type="RefSeq" id="WP_380147924.1">
    <property type="nucleotide sequence ID" value="NZ_JBHUOR010000097.1"/>
</dbReference>
<gene>
    <name evidence="1" type="ORF">ACFSY7_11375</name>
</gene>
<sequence>MVRERAENVPLTDNNFRAPRRPGVYVYDVFARWNEDDASYTFTIEVQ</sequence>
<proteinExistence type="predicted"/>
<evidence type="ECO:0008006" key="3">
    <source>
        <dbReference type="Google" id="ProtNLM"/>
    </source>
</evidence>
<reference evidence="2" key="1">
    <citation type="journal article" date="2019" name="Int. J. Syst. Evol. Microbiol.">
        <title>The Global Catalogue of Microorganisms (GCM) 10K type strain sequencing project: providing services to taxonomists for standard genome sequencing and annotation.</title>
        <authorList>
            <consortium name="The Broad Institute Genomics Platform"/>
            <consortium name="The Broad Institute Genome Sequencing Center for Infectious Disease"/>
            <person name="Wu L."/>
            <person name="Ma J."/>
        </authorList>
    </citation>
    <scope>NUCLEOTIDE SEQUENCE [LARGE SCALE GENOMIC DNA]</scope>
    <source>
        <strain evidence="2">KCTC 33522</strain>
    </source>
</reference>
<protein>
    <recommendedName>
        <fullName evidence="3">Proteinase inhibitor I42 chagasin domain-containing protein</fullName>
    </recommendedName>
</protein>
<evidence type="ECO:0000313" key="1">
    <source>
        <dbReference type="EMBL" id="MFD2869093.1"/>
    </source>
</evidence>
<name>A0ABW5Y187_9BACL</name>
<accession>A0ABW5Y187</accession>
<comment type="caution">
    <text evidence="1">The sequence shown here is derived from an EMBL/GenBank/DDBJ whole genome shotgun (WGS) entry which is preliminary data.</text>
</comment>
<dbReference type="EMBL" id="JBHUOR010000097">
    <property type="protein sequence ID" value="MFD2869093.1"/>
    <property type="molecule type" value="Genomic_DNA"/>
</dbReference>